<keyword evidence="2" id="KW-0677">Repeat</keyword>
<organism evidence="3 4">
    <name type="scientific">Acropora cervicornis</name>
    <name type="common">Staghorn coral</name>
    <dbReference type="NCBI Taxonomy" id="6130"/>
    <lineage>
        <taxon>Eukaryota</taxon>
        <taxon>Metazoa</taxon>
        <taxon>Cnidaria</taxon>
        <taxon>Anthozoa</taxon>
        <taxon>Hexacorallia</taxon>
        <taxon>Scleractinia</taxon>
        <taxon>Astrocoeniina</taxon>
        <taxon>Acroporidae</taxon>
        <taxon>Acropora</taxon>
    </lineage>
</organism>
<evidence type="ECO:0000256" key="2">
    <source>
        <dbReference type="ARBA" id="ARBA00022737"/>
    </source>
</evidence>
<evidence type="ECO:0000256" key="1">
    <source>
        <dbReference type="ARBA" id="ARBA00022574"/>
    </source>
</evidence>
<name>A0AAD9QWH3_ACRCE</name>
<dbReference type="EMBL" id="JARQWQ010000011">
    <property type="protein sequence ID" value="KAK2568689.1"/>
    <property type="molecule type" value="Genomic_DNA"/>
</dbReference>
<protein>
    <submittedName>
        <fullName evidence="3">Dynein axonemal assembly factor 10</fullName>
    </submittedName>
</protein>
<comment type="caution">
    <text evidence="3">The sequence shown here is derived from an EMBL/GenBank/DDBJ whole genome shotgun (WGS) entry which is preliminary data.</text>
</comment>
<dbReference type="Proteomes" id="UP001249851">
    <property type="component" value="Unassembled WGS sequence"/>
</dbReference>
<evidence type="ECO:0000313" key="3">
    <source>
        <dbReference type="EMBL" id="KAK2568689.1"/>
    </source>
</evidence>
<gene>
    <name evidence="3" type="ORF">P5673_006682</name>
</gene>
<accession>A0AAD9QWH3</accession>
<keyword evidence="4" id="KW-1185">Reference proteome</keyword>
<proteinExistence type="predicted"/>
<dbReference type="InterPro" id="IPR015943">
    <property type="entry name" value="WD40/YVTN_repeat-like_dom_sf"/>
</dbReference>
<reference evidence="3" key="2">
    <citation type="journal article" date="2023" name="Science">
        <title>Genomic signatures of disease resistance in endangered staghorn corals.</title>
        <authorList>
            <person name="Vollmer S.V."/>
            <person name="Selwyn J.D."/>
            <person name="Despard B.A."/>
            <person name="Roesel C.L."/>
        </authorList>
    </citation>
    <scope>NUCLEOTIDE SEQUENCE</scope>
    <source>
        <strain evidence="3">K2</strain>
    </source>
</reference>
<dbReference type="Gene3D" id="2.130.10.10">
    <property type="entry name" value="YVTN repeat-like/Quinoprotein amine dehydrogenase"/>
    <property type="match status" value="2"/>
</dbReference>
<dbReference type="AlphaFoldDB" id="A0AAD9QWH3"/>
<reference evidence="3" key="1">
    <citation type="journal article" date="2023" name="G3 (Bethesda)">
        <title>Whole genome assembly and annotation of the endangered Caribbean coral Acropora cervicornis.</title>
        <authorList>
            <person name="Selwyn J.D."/>
            <person name="Vollmer S.V."/>
        </authorList>
    </citation>
    <scope>NUCLEOTIDE SEQUENCE</scope>
    <source>
        <strain evidence="3">K2</strain>
    </source>
</reference>
<dbReference type="InterPro" id="IPR011045">
    <property type="entry name" value="N2O_reductase_N"/>
</dbReference>
<evidence type="ECO:0000313" key="4">
    <source>
        <dbReference type="Proteomes" id="UP001249851"/>
    </source>
</evidence>
<dbReference type="SUPFAM" id="SSF50974">
    <property type="entry name" value="Nitrous oxide reductase, N-terminal domain"/>
    <property type="match status" value="1"/>
</dbReference>
<sequence length="135" mass="15123">MINLPGSVKVWDPRQKDKPVANMAPAEGDAYSTEERSVVAGYDNGDIKMFDLKKMAVRWETNVKNGVCGLEFDRKDIMMNKLVATTLESKFHVFDVRTQHPEKGFASLSEKEGLCVCTSLDQSLRVIIVTKLKSV</sequence>
<keyword evidence="1" id="KW-0853">WD repeat</keyword>
<dbReference type="PANTHER" id="PTHR10971">
    <property type="entry name" value="MRNA EXPORT FACTOR AND BUB3"/>
    <property type="match status" value="1"/>
</dbReference>